<accession>A0A397TSA6</accession>
<name>A0A397TSA6_9GLOM</name>
<evidence type="ECO:0000313" key="1">
    <source>
        <dbReference type="EMBL" id="RIB00674.1"/>
    </source>
</evidence>
<dbReference type="AlphaFoldDB" id="A0A397TSA6"/>
<organism evidence="1 2">
    <name type="scientific">Gigaspora rosea</name>
    <dbReference type="NCBI Taxonomy" id="44941"/>
    <lineage>
        <taxon>Eukaryota</taxon>
        <taxon>Fungi</taxon>
        <taxon>Fungi incertae sedis</taxon>
        <taxon>Mucoromycota</taxon>
        <taxon>Glomeromycotina</taxon>
        <taxon>Glomeromycetes</taxon>
        <taxon>Diversisporales</taxon>
        <taxon>Gigasporaceae</taxon>
        <taxon>Gigaspora</taxon>
    </lineage>
</organism>
<keyword evidence="2" id="KW-1185">Reference proteome</keyword>
<dbReference type="Proteomes" id="UP000266673">
    <property type="component" value="Unassembled WGS sequence"/>
</dbReference>
<dbReference type="EMBL" id="QKWP01003799">
    <property type="protein sequence ID" value="RIB00674.1"/>
    <property type="molecule type" value="Genomic_DNA"/>
</dbReference>
<sequence length="338" mass="38169">MPSHTTLIVIIVTKENTNSLAHGFAKYQLADNDFKIIRWKYFYPFNKPQVEFSVSDIVMFAGKFVIENLEQHVTVSCANVIAVGDSNHEFEANEIPISVPHCMFHIIVSREPKECGESTYFEAGCYQYNSHTNSKNVHMKLRIFYPTNAPRFSYLRANSSIRTGRSFIVSGFIRRITSDFVIFEVTDIDFMTSNVNIVQDAQPSITSTVSERRSDIDMIAEDTDSNIPRAVKRPRRLTSRPLKQSSGLSTINDEAAAPFQDPGPSTNIGTNTVRIQKNKNKLSDLALNLLEPLTVDSAHDSRVRVEDAPEDDDEFEILEESVVEVPKKNKGRKASKKK</sequence>
<evidence type="ECO:0000313" key="2">
    <source>
        <dbReference type="Proteomes" id="UP000266673"/>
    </source>
</evidence>
<reference evidence="1 2" key="1">
    <citation type="submission" date="2018-06" db="EMBL/GenBank/DDBJ databases">
        <title>Comparative genomics reveals the genomic features of Rhizophagus irregularis, R. cerebriforme, R. diaphanum and Gigaspora rosea, and their symbiotic lifestyle signature.</title>
        <authorList>
            <person name="Morin E."/>
            <person name="San Clemente H."/>
            <person name="Chen E.C.H."/>
            <person name="De La Providencia I."/>
            <person name="Hainaut M."/>
            <person name="Kuo A."/>
            <person name="Kohler A."/>
            <person name="Murat C."/>
            <person name="Tang N."/>
            <person name="Roy S."/>
            <person name="Loubradou J."/>
            <person name="Henrissat B."/>
            <person name="Grigoriev I.V."/>
            <person name="Corradi N."/>
            <person name="Roux C."/>
            <person name="Martin F.M."/>
        </authorList>
    </citation>
    <scope>NUCLEOTIDE SEQUENCE [LARGE SCALE GENOMIC DNA]</scope>
    <source>
        <strain evidence="1 2">DAOM 194757</strain>
    </source>
</reference>
<comment type="caution">
    <text evidence="1">The sequence shown here is derived from an EMBL/GenBank/DDBJ whole genome shotgun (WGS) entry which is preliminary data.</text>
</comment>
<protein>
    <submittedName>
        <fullName evidence="1">Uncharacterized protein</fullName>
    </submittedName>
</protein>
<gene>
    <name evidence="1" type="ORF">C2G38_2233447</name>
</gene>
<dbReference type="OrthoDB" id="2337984at2759"/>
<proteinExistence type="predicted"/>